<dbReference type="HOGENOM" id="CLU_3268725_0_0_11"/>
<dbReference type="Proteomes" id="UP000006247">
    <property type="component" value="Unassembled WGS sequence"/>
</dbReference>
<dbReference type="AlphaFoldDB" id="C0E1I3"/>
<reference evidence="1 2" key="1">
    <citation type="submission" date="2009-01" db="EMBL/GenBank/DDBJ databases">
        <authorList>
            <person name="Fulton L."/>
            <person name="Clifton S."/>
            <person name="Chinwalla A.T."/>
            <person name="Mitreva M."/>
            <person name="Sodergren E."/>
            <person name="Weinstock G."/>
            <person name="Clifton S."/>
            <person name="Dooling D.J."/>
            <person name="Fulton B."/>
            <person name="Minx P."/>
            <person name="Pepin K.H."/>
            <person name="Johnson M."/>
            <person name="Bhonagiri V."/>
            <person name="Nash W.E."/>
            <person name="Mardis E.R."/>
            <person name="Wilson R.K."/>
        </authorList>
    </citation>
    <scope>NUCLEOTIDE SEQUENCE [LARGE SCALE GENOMIC DNA]</scope>
    <source>
        <strain evidence="1 2">ATCC 33806</strain>
    </source>
</reference>
<gene>
    <name evidence="1" type="ORF">CORMATOL_00834</name>
</gene>
<accession>C0E1I3</accession>
<evidence type="ECO:0000313" key="1">
    <source>
        <dbReference type="EMBL" id="EEG27633.1"/>
    </source>
</evidence>
<protein>
    <submittedName>
        <fullName evidence="1">Uncharacterized protein</fullName>
    </submittedName>
</protein>
<name>C0E1I3_9CORY</name>
<evidence type="ECO:0000313" key="2">
    <source>
        <dbReference type="Proteomes" id="UP000006247"/>
    </source>
</evidence>
<dbReference type="EMBL" id="ACEB01000012">
    <property type="protein sequence ID" value="EEG27633.1"/>
    <property type="molecule type" value="Genomic_DNA"/>
</dbReference>
<organism evidence="1 2">
    <name type="scientific">Corynebacterium matruchotii ATCC 33806</name>
    <dbReference type="NCBI Taxonomy" id="566549"/>
    <lineage>
        <taxon>Bacteria</taxon>
        <taxon>Bacillati</taxon>
        <taxon>Actinomycetota</taxon>
        <taxon>Actinomycetes</taxon>
        <taxon>Mycobacteriales</taxon>
        <taxon>Corynebacteriaceae</taxon>
        <taxon>Corynebacterium</taxon>
    </lineage>
</organism>
<comment type="caution">
    <text evidence="1">The sequence shown here is derived from an EMBL/GenBank/DDBJ whole genome shotgun (WGS) entry which is preliminary data.</text>
</comment>
<proteinExistence type="predicted"/>
<sequence>MLLALRRPKAVSAFHVKHGGVVESWGWQFEKCHFPHVLLKG</sequence>